<dbReference type="InterPro" id="IPR025699">
    <property type="entry name" value="ABC2_memb-like"/>
</dbReference>
<accession>A0AAU8NIE6</accession>
<dbReference type="PANTHER" id="PTHR41309:SF2">
    <property type="entry name" value="MEMBRANE PROTEIN"/>
    <property type="match status" value="1"/>
</dbReference>
<evidence type="ECO:0000256" key="1">
    <source>
        <dbReference type="SAM" id="Phobius"/>
    </source>
</evidence>
<dbReference type="PANTHER" id="PTHR41309">
    <property type="entry name" value="MEMBRANE PROTEIN-RELATED"/>
    <property type="match status" value="1"/>
</dbReference>
<dbReference type="RefSeq" id="WP_366293987.1">
    <property type="nucleotide sequence ID" value="NZ_CP159992.1"/>
</dbReference>
<dbReference type="AlphaFoldDB" id="A0AAU8NIE6"/>
<proteinExistence type="predicted"/>
<sequence length="213" mass="23773">MKGLLMTSYYLVYRSSLWYTGLAILLSVIILTYADDSMHRLAAMLNILLIVMSALDVIKFEGKSGYDKYVLTLPVSRSHVVQSHYLFYFLVVIYGVLLSFAIFYVYSLVSGTEIYNMFHAIFFGTFAVLITGGINFPLYYIFGPEKSDSITLGSVGGAILITIVSQGIVGGLATSLNANDPDQFVPIIYLLFGLLVYIISLCVSMFIYQKKEF</sequence>
<evidence type="ECO:0000313" key="2">
    <source>
        <dbReference type="EMBL" id="XCP95872.1"/>
    </source>
</evidence>
<feature type="transmembrane region" description="Helical" evidence="1">
    <location>
        <begin position="118"/>
        <end position="142"/>
    </location>
</feature>
<feature type="transmembrane region" description="Helical" evidence="1">
    <location>
        <begin position="85"/>
        <end position="106"/>
    </location>
</feature>
<dbReference type="EMBL" id="CP159992">
    <property type="protein sequence ID" value="XCP95872.1"/>
    <property type="molecule type" value="Genomic_DNA"/>
</dbReference>
<organism evidence="2">
    <name type="scientific">Paenibacillus sp. AN1007</name>
    <dbReference type="NCBI Taxonomy" id="3151385"/>
    <lineage>
        <taxon>Bacteria</taxon>
        <taxon>Bacillati</taxon>
        <taxon>Bacillota</taxon>
        <taxon>Bacilli</taxon>
        <taxon>Bacillales</taxon>
        <taxon>Paenibacillaceae</taxon>
        <taxon>Paenibacillus</taxon>
    </lineage>
</organism>
<keyword evidence="1" id="KW-1133">Transmembrane helix</keyword>
<feature type="transmembrane region" description="Helical" evidence="1">
    <location>
        <begin position="12"/>
        <end position="34"/>
    </location>
</feature>
<protein>
    <submittedName>
        <fullName evidence="2">ABC-2 transporter permease</fullName>
    </submittedName>
</protein>
<dbReference type="Pfam" id="PF13346">
    <property type="entry name" value="ABC2_membrane_5"/>
    <property type="match status" value="1"/>
</dbReference>
<feature type="transmembrane region" description="Helical" evidence="1">
    <location>
        <begin position="187"/>
        <end position="208"/>
    </location>
</feature>
<reference evidence="2" key="1">
    <citation type="submission" date="2024-05" db="EMBL/GenBank/DDBJ databases">
        <title>Draft genome assemblies of 36 bacteria isolated from hibernating arctic ground squirrels.</title>
        <authorList>
            <person name="McKee H."/>
            <person name="Mullen L."/>
            <person name="Drown D.M."/>
            <person name="Duddleston K.N."/>
        </authorList>
    </citation>
    <scope>NUCLEOTIDE SEQUENCE</scope>
    <source>
        <strain evidence="2">AN1007</strain>
    </source>
</reference>
<feature type="transmembrane region" description="Helical" evidence="1">
    <location>
        <begin position="40"/>
        <end position="58"/>
    </location>
</feature>
<gene>
    <name evidence="2" type="ORF">ABXS70_03925</name>
</gene>
<feature type="transmembrane region" description="Helical" evidence="1">
    <location>
        <begin position="154"/>
        <end position="175"/>
    </location>
</feature>
<keyword evidence="1" id="KW-0812">Transmembrane</keyword>
<keyword evidence="1" id="KW-0472">Membrane</keyword>
<name>A0AAU8NIE6_9BACL</name>